<reference evidence="1" key="1">
    <citation type="submission" date="2021-01" db="UniProtKB">
        <authorList>
            <consortium name="EnsemblPlants"/>
        </authorList>
    </citation>
    <scope>IDENTIFICATION</scope>
</reference>
<dbReference type="EnsemblPlants" id="Kaladp0011s0952.1.v1.1">
    <property type="protein sequence ID" value="Kaladp0011s0952.1.v1.1"/>
    <property type="gene ID" value="Kaladp0011s0952.v1.1"/>
</dbReference>
<organism evidence="1 2">
    <name type="scientific">Kalanchoe fedtschenkoi</name>
    <name type="common">Lavender scallops</name>
    <name type="synonym">South American air plant</name>
    <dbReference type="NCBI Taxonomy" id="63787"/>
    <lineage>
        <taxon>Eukaryota</taxon>
        <taxon>Viridiplantae</taxon>
        <taxon>Streptophyta</taxon>
        <taxon>Embryophyta</taxon>
        <taxon>Tracheophyta</taxon>
        <taxon>Spermatophyta</taxon>
        <taxon>Magnoliopsida</taxon>
        <taxon>eudicotyledons</taxon>
        <taxon>Gunneridae</taxon>
        <taxon>Pentapetalae</taxon>
        <taxon>Saxifragales</taxon>
        <taxon>Crassulaceae</taxon>
        <taxon>Kalanchoe</taxon>
    </lineage>
</organism>
<accession>A0A7N0SXB0</accession>
<keyword evidence="2" id="KW-1185">Reference proteome</keyword>
<evidence type="ECO:0000313" key="2">
    <source>
        <dbReference type="Proteomes" id="UP000594263"/>
    </source>
</evidence>
<dbReference type="AlphaFoldDB" id="A0A7N0SXB0"/>
<name>A0A7N0SXB0_KALFE</name>
<sequence length="71" mass="7766">MEEAVGIYESQLIGNLTTILLLLLESWATIADCIADAICPNLLKLKFDFMAVTRDLAKMLQVIQAAKLAAN</sequence>
<proteinExistence type="predicted"/>
<dbReference type="Gramene" id="Kaladp0011s0952.1.v1.1">
    <property type="protein sequence ID" value="Kaladp0011s0952.1.v1.1"/>
    <property type="gene ID" value="Kaladp0011s0952.v1.1"/>
</dbReference>
<protein>
    <submittedName>
        <fullName evidence="1">Uncharacterized protein</fullName>
    </submittedName>
</protein>
<dbReference type="Proteomes" id="UP000594263">
    <property type="component" value="Unplaced"/>
</dbReference>
<evidence type="ECO:0000313" key="1">
    <source>
        <dbReference type="EnsemblPlants" id="Kaladp0011s0952.1.v1.1"/>
    </source>
</evidence>